<name>A0A1X7T8T4_AMPQE</name>
<dbReference type="InterPro" id="IPR048366">
    <property type="entry name" value="TNP-like_GBD"/>
</dbReference>
<organism evidence="2">
    <name type="scientific">Amphimedon queenslandica</name>
    <name type="common">Sponge</name>
    <dbReference type="NCBI Taxonomy" id="400682"/>
    <lineage>
        <taxon>Eukaryota</taxon>
        <taxon>Metazoa</taxon>
        <taxon>Porifera</taxon>
        <taxon>Demospongiae</taxon>
        <taxon>Heteroscleromorpha</taxon>
        <taxon>Haplosclerida</taxon>
        <taxon>Niphatidae</taxon>
        <taxon>Amphimedon</taxon>
    </lineage>
</organism>
<sequence>MVKLHDSGTLVLYKALNIYAKERYIYSFSDPPHFIKTVRNCWNSNARKLWSHLMQLYDIDKGKGSGLAMVPELKYEHVHLTSFSKMRVDLAAQELSESVGKALCLAVGTKAEETARFVHIFDKFFDIKLVRECVPYLEEWETSVYNRAQFSGAEKRRMLLSSETILGLRRTSLAFVEFVKFLFSLKEVKQNKLAFLSNSICQDPREKFFGCQRQQGATDDNPTNCAAIFGQYPNTECCRFVL</sequence>
<dbReference type="InParanoid" id="A0A1X7T8T4"/>
<proteinExistence type="predicted"/>
<reference evidence="2" key="1">
    <citation type="submission" date="2017-05" db="UniProtKB">
        <authorList>
            <consortium name="EnsemblMetazoa"/>
        </authorList>
    </citation>
    <scope>IDENTIFICATION</scope>
</reference>
<dbReference type="Pfam" id="PF21788">
    <property type="entry name" value="TNP-like_GBD"/>
    <property type="match status" value="1"/>
</dbReference>
<evidence type="ECO:0000313" key="2">
    <source>
        <dbReference type="EnsemblMetazoa" id="Aqu2.1.10952_001"/>
    </source>
</evidence>
<evidence type="ECO:0000259" key="1">
    <source>
        <dbReference type="Pfam" id="PF21788"/>
    </source>
</evidence>
<dbReference type="AlphaFoldDB" id="A0A1X7T8T4"/>
<feature type="domain" description="Transposable element P transposase-like GTP-binding insertion" evidence="1">
    <location>
        <begin position="33"/>
        <end position="128"/>
    </location>
</feature>
<protein>
    <recommendedName>
        <fullName evidence="1">Transposable element P transposase-like GTP-binding insertion domain-containing protein</fullName>
    </recommendedName>
</protein>
<accession>A0A1X7T8T4</accession>
<dbReference type="EnsemblMetazoa" id="Aqu2.1.10952_001">
    <property type="protein sequence ID" value="Aqu2.1.10952_001"/>
    <property type="gene ID" value="Aqu2.1.10952"/>
</dbReference>